<accession>X1MR18</accession>
<dbReference type="SUPFAM" id="SSF52402">
    <property type="entry name" value="Adenine nucleotide alpha hydrolases-like"/>
    <property type="match status" value="1"/>
</dbReference>
<gene>
    <name evidence="2" type="ORF">S06H3_51132</name>
</gene>
<dbReference type="Pfam" id="PF02540">
    <property type="entry name" value="NAD_synthase"/>
    <property type="match status" value="1"/>
</dbReference>
<sequence length="131" mass="14875">MELSNSLEKKLNNIISFLKGKKIVVAFSGGVDSSLLAYISEKYAKETLLITEKSILYPDDEIEQASQFARSHNIKHTIITRNPLKNKEFQCNPSNRCYICKTGLYNDILEIKNNRKFDIILDGSNADDLSD</sequence>
<evidence type="ECO:0000259" key="1">
    <source>
        <dbReference type="Pfam" id="PF02540"/>
    </source>
</evidence>
<dbReference type="PANTHER" id="PTHR43169:SF2">
    <property type="entry name" value="NAD_GMP SYNTHASE DOMAIN-CONTAINING PROTEIN"/>
    <property type="match status" value="1"/>
</dbReference>
<dbReference type="InterPro" id="IPR022310">
    <property type="entry name" value="NAD/GMP_synthase"/>
</dbReference>
<protein>
    <recommendedName>
        <fullName evidence="1">NAD/GMP synthase domain-containing protein</fullName>
    </recommendedName>
</protein>
<dbReference type="Gene3D" id="3.40.50.620">
    <property type="entry name" value="HUPs"/>
    <property type="match status" value="1"/>
</dbReference>
<dbReference type="PANTHER" id="PTHR43169">
    <property type="entry name" value="EXSB FAMILY PROTEIN"/>
    <property type="match status" value="1"/>
</dbReference>
<dbReference type="InterPro" id="IPR014729">
    <property type="entry name" value="Rossmann-like_a/b/a_fold"/>
</dbReference>
<dbReference type="GO" id="GO:0006163">
    <property type="term" value="P:purine nucleotide metabolic process"/>
    <property type="evidence" value="ECO:0007669"/>
    <property type="project" value="UniProtKB-ARBA"/>
</dbReference>
<evidence type="ECO:0000313" key="2">
    <source>
        <dbReference type="EMBL" id="GAI34087.1"/>
    </source>
</evidence>
<feature type="non-terminal residue" evidence="2">
    <location>
        <position position="131"/>
    </location>
</feature>
<dbReference type="InterPro" id="IPR052188">
    <property type="entry name" value="Ni-pincer_cofactor_biosynth"/>
</dbReference>
<dbReference type="EMBL" id="BARV01032423">
    <property type="protein sequence ID" value="GAI34087.1"/>
    <property type="molecule type" value="Genomic_DNA"/>
</dbReference>
<reference evidence="2" key="1">
    <citation type="journal article" date="2014" name="Front. Microbiol.">
        <title>High frequency of phylogenetically diverse reductive dehalogenase-homologous genes in deep subseafloor sedimentary metagenomes.</title>
        <authorList>
            <person name="Kawai M."/>
            <person name="Futagami T."/>
            <person name="Toyoda A."/>
            <person name="Takaki Y."/>
            <person name="Nishi S."/>
            <person name="Hori S."/>
            <person name="Arai W."/>
            <person name="Tsubouchi T."/>
            <person name="Morono Y."/>
            <person name="Uchiyama I."/>
            <person name="Ito T."/>
            <person name="Fujiyama A."/>
            <person name="Inagaki F."/>
            <person name="Takami H."/>
        </authorList>
    </citation>
    <scope>NUCLEOTIDE SEQUENCE</scope>
    <source>
        <strain evidence="2">Expedition CK06-06</strain>
    </source>
</reference>
<organism evidence="2">
    <name type="scientific">marine sediment metagenome</name>
    <dbReference type="NCBI Taxonomy" id="412755"/>
    <lineage>
        <taxon>unclassified sequences</taxon>
        <taxon>metagenomes</taxon>
        <taxon>ecological metagenomes</taxon>
    </lineage>
</organism>
<feature type="domain" description="NAD/GMP synthase" evidence="1">
    <location>
        <begin position="5"/>
        <end position="82"/>
    </location>
</feature>
<name>X1MR18_9ZZZZ</name>
<proteinExistence type="predicted"/>
<comment type="caution">
    <text evidence="2">The sequence shown here is derived from an EMBL/GenBank/DDBJ whole genome shotgun (WGS) entry which is preliminary data.</text>
</comment>
<dbReference type="AlphaFoldDB" id="X1MR18"/>